<evidence type="ECO:0000313" key="3">
    <source>
        <dbReference type="Proteomes" id="UP000054144"/>
    </source>
</evidence>
<sequence length="364" mass="41166">MEDLAPTASQIDLENYLRLFAFRYEYEYIWQRKPSLSSICFLLNRYFALFCNATSIVLGFLTLNTESCSRSNLYHQITLIAQQILVCALLSIRIYAMYGCSRRVVVYMLSSASVLIILSCWSLFDQKDQYSNTFTGCHVALSRLTIFIALFVSMSLRSILYTEVMETADIASAWEALFVYDSILFGFTLYRSYKETSRPLPPNRQFTRGSRLISVIIRDGAIYFAVMALCNLGNILTFYLGPPMLRGTLSTFASCMAVTLISRLMLNLHKVAREGIMTTMTGAHDPEDKYSSIVFRSRHRGMRSRYATTTTATGLETTLPTHFTTPTQFTLSSAGELGPSFGSMSYPPAVAEYPELETESREEM</sequence>
<feature type="transmembrane region" description="Helical" evidence="1">
    <location>
        <begin position="42"/>
        <end position="61"/>
    </location>
</feature>
<feature type="transmembrane region" description="Helical" evidence="1">
    <location>
        <begin position="104"/>
        <end position="124"/>
    </location>
</feature>
<keyword evidence="1" id="KW-0812">Transmembrane</keyword>
<dbReference type="Proteomes" id="UP000054144">
    <property type="component" value="Unassembled WGS sequence"/>
</dbReference>
<dbReference type="AlphaFoldDB" id="A0A0D7ALQ9"/>
<gene>
    <name evidence="2" type="ORF">FISHEDRAFT_55766</name>
</gene>
<protein>
    <submittedName>
        <fullName evidence="2">Uncharacterized protein</fullName>
    </submittedName>
</protein>
<feature type="transmembrane region" description="Helical" evidence="1">
    <location>
        <begin position="130"/>
        <end position="152"/>
    </location>
</feature>
<reference evidence="2 3" key="1">
    <citation type="journal article" date="2015" name="Fungal Genet. Biol.">
        <title>Evolution of novel wood decay mechanisms in Agaricales revealed by the genome sequences of Fistulina hepatica and Cylindrobasidium torrendii.</title>
        <authorList>
            <person name="Floudas D."/>
            <person name="Held B.W."/>
            <person name="Riley R."/>
            <person name="Nagy L.G."/>
            <person name="Koehler G."/>
            <person name="Ransdell A.S."/>
            <person name="Younus H."/>
            <person name="Chow J."/>
            <person name="Chiniquy J."/>
            <person name="Lipzen A."/>
            <person name="Tritt A."/>
            <person name="Sun H."/>
            <person name="Haridas S."/>
            <person name="LaButti K."/>
            <person name="Ohm R.A."/>
            <person name="Kues U."/>
            <person name="Blanchette R.A."/>
            <person name="Grigoriev I.V."/>
            <person name="Minto R.E."/>
            <person name="Hibbett D.S."/>
        </authorList>
    </citation>
    <scope>NUCLEOTIDE SEQUENCE [LARGE SCALE GENOMIC DNA]</scope>
    <source>
        <strain evidence="2 3">ATCC 64428</strain>
    </source>
</reference>
<feature type="transmembrane region" description="Helical" evidence="1">
    <location>
        <begin position="221"/>
        <end position="241"/>
    </location>
</feature>
<dbReference type="OrthoDB" id="2686513at2759"/>
<proteinExistence type="predicted"/>
<keyword evidence="3" id="KW-1185">Reference proteome</keyword>
<keyword evidence="1" id="KW-0472">Membrane</keyword>
<name>A0A0D7ALQ9_9AGAR</name>
<dbReference type="EMBL" id="KN881630">
    <property type="protein sequence ID" value="KIY52800.1"/>
    <property type="molecule type" value="Genomic_DNA"/>
</dbReference>
<accession>A0A0D7ALQ9</accession>
<organism evidence="2 3">
    <name type="scientific">Fistulina hepatica ATCC 64428</name>
    <dbReference type="NCBI Taxonomy" id="1128425"/>
    <lineage>
        <taxon>Eukaryota</taxon>
        <taxon>Fungi</taxon>
        <taxon>Dikarya</taxon>
        <taxon>Basidiomycota</taxon>
        <taxon>Agaricomycotina</taxon>
        <taxon>Agaricomycetes</taxon>
        <taxon>Agaricomycetidae</taxon>
        <taxon>Agaricales</taxon>
        <taxon>Fistulinaceae</taxon>
        <taxon>Fistulina</taxon>
    </lineage>
</organism>
<evidence type="ECO:0000256" key="1">
    <source>
        <dbReference type="SAM" id="Phobius"/>
    </source>
</evidence>
<keyword evidence="1" id="KW-1133">Transmembrane helix</keyword>
<feature type="transmembrane region" description="Helical" evidence="1">
    <location>
        <begin position="73"/>
        <end position="92"/>
    </location>
</feature>
<evidence type="ECO:0000313" key="2">
    <source>
        <dbReference type="EMBL" id="KIY52800.1"/>
    </source>
</evidence>